<organism evidence="2 3">
    <name type="scientific">Candidozyma haemuli</name>
    <dbReference type="NCBI Taxonomy" id="45357"/>
    <lineage>
        <taxon>Eukaryota</taxon>
        <taxon>Fungi</taxon>
        <taxon>Dikarya</taxon>
        <taxon>Ascomycota</taxon>
        <taxon>Saccharomycotina</taxon>
        <taxon>Pichiomycetes</taxon>
        <taxon>Metschnikowiaceae</taxon>
        <taxon>Candidozyma</taxon>
    </lineage>
</organism>
<proteinExistence type="inferred from homology"/>
<dbReference type="Proteomes" id="UP000244309">
    <property type="component" value="Unassembled WGS sequence"/>
</dbReference>
<name>A0A2V1B092_9ASCO</name>
<dbReference type="EMBL" id="PKFO01000010">
    <property type="protein sequence ID" value="PVH23329.1"/>
    <property type="molecule type" value="Genomic_DNA"/>
</dbReference>
<accession>A0A2V1B092</accession>
<dbReference type="SUPFAM" id="SSF75217">
    <property type="entry name" value="alpha/beta knot"/>
    <property type="match status" value="1"/>
</dbReference>
<comment type="caution">
    <text evidence="2">The sequence shown here is derived from an EMBL/GenBank/DDBJ whole genome shotgun (WGS) entry which is preliminary data.</text>
</comment>
<dbReference type="RefSeq" id="XP_025344269.1">
    <property type="nucleotide sequence ID" value="XM_025486719.1"/>
</dbReference>
<dbReference type="GeneID" id="37008394"/>
<dbReference type="STRING" id="45357.A0A2V1B092"/>
<comment type="similarity">
    <text evidence="1">Belongs to the class IV-like SAM-binding methyltransferase superfamily.</text>
</comment>
<dbReference type="PANTHER" id="PTHR12150">
    <property type="entry name" value="CLASS IV SAM-BINDING METHYLTRANSFERASE-RELATED"/>
    <property type="match status" value="1"/>
</dbReference>
<dbReference type="InterPro" id="IPR003750">
    <property type="entry name" value="Put_MeTrfase-C9orf114-like"/>
</dbReference>
<dbReference type="VEuPathDB" id="FungiDB:CXQ85_003063"/>
<protein>
    <recommendedName>
        <fullName evidence="4">Methyltransferase</fullName>
    </recommendedName>
</protein>
<dbReference type="OrthoDB" id="361029at2759"/>
<evidence type="ECO:0000256" key="1">
    <source>
        <dbReference type="ARBA" id="ARBA00009841"/>
    </source>
</evidence>
<dbReference type="InterPro" id="IPR029028">
    <property type="entry name" value="Alpha/beta_knot_MTases"/>
</dbReference>
<evidence type="ECO:0008006" key="4">
    <source>
        <dbReference type="Google" id="ProtNLM"/>
    </source>
</evidence>
<dbReference type="InterPro" id="IPR029026">
    <property type="entry name" value="tRNA_m1G_MTases_N"/>
</dbReference>
<reference evidence="2 3" key="1">
    <citation type="submission" date="2017-12" db="EMBL/GenBank/DDBJ databases">
        <title>Genome Sequence of a Multidrug-Resistant Candida haemulonii Isolate from a Patient with Chronic Leg Ulcers in Israel.</title>
        <authorList>
            <person name="Chow N.A."/>
            <person name="Gade L."/>
            <person name="Batra D."/>
            <person name="Rowe L.A."/>
            <person name="Ben-Ami R."/>
            <person name="Loparev V.N."/>
            <person name="Litvintseva A.P."/>
        </authorList>
    </citation>
    <scope>NUCLEOTIDE SEQUENCE [LARGE SCALE GENOMIC DNA]</scope>
    <source>
        <strain evidence="2 3">B11899</strain>
    </source>
</reference>
<evidence type="ECO:0000313" key="2">
    <source>
        <dbReference type="EMBL" id="PVH23329.1"/>
    </source>
</evidence>
<dbReference type="AlphaFoldDB" id="A0A2V1B092"/>
<dbReference type="Pfam" id="PF02598">
    <property type="entry name" value="Methyltrn_RNA_3"/>
    <property type="match status" value="1"/>
</dbReference>
<sequence length="334" mass="36927">MSGSDMTVSICIPSSAIRCENSKNLSQATYIAYQISKLATVYKVSELIVLDAPDRSSSKIQETDSVGNHGSKKRVFAEFSAEDTKTVPDFESDKSNEAVLLGSLLQYFITPPYLVKSLFKQRERASFKHAAKLPKLTALPFMIENDKKYKEGLTIPKHTPKMSRKGRHSKPHKKLQVTRFVNIGASKPLILEGQDVPVNVRVTVDLSQKKVVSPQVAYKSSNKTASFAYTVRYSSSISSIYTESGVQGGYTETAFVEADHYHPKDKYQSLPQYYKKDSGNILLLVGNWRDFEACAADDKNLGSISDVVDCKIAMPPGVRIEDAALIALAKLSNP</sequence>
<keyword evidence="3" id="KW-1185">Reference proteome</keyword>
<evidence type="ECO:0000313" key="3">
    <source>
        <dbReference type="Proteomes" id="UP000244309"/>
    </source>
</evidence>
<gene>
    <name evidence="2" type="ORF">CXQ85_003063</name>
</gene>
<dbReference type="Gene3D" id="3.40.1280.10">
    <property type="match status" value="2"/>
</dbReference>
<dbReference type="PANTHER" id="PTHR12150:SF13">
    <property type="entry name" value="METHYLTRANSFERASE C9ORF114-RELATED"/>
    <property type="match status" value="1"/>
</dbReference>